<evidence type="ECO:0000256" key="6">
    <source>
        <dbReference type="SAM" id="Coils"/>
    </source>
</evidence>
<organism evidence="7 8">
    <name type="scientific">Syphacia muris</name>
    <dbReference type="NCBI Taxonomy" id="451379"/>
    <lineage>
        <taxon>Eukaryota</taxon>
        <taxon>Metazoa</taxon>
        <taxon>Ecdysozoa</taxon>
        <taxon>Nematoda</taxon>
        <taxon>Chromadorea</taxon>
        <taxon>Rhabditida</taxon>
        <taxon>Spirurina</taxon>
        <taxon>Oxyuridomorpha</taxon>
        <taxon>Oxyuroidea</taxon>
        <taxon>Oxyuridae</taxon>
        <taxon>Syphacia</taxon>
    </lineage>
</organism>
<evidence type="ECO:0000256" key="4">
    <source>
        <dbReference type="ARBA" id="ARBA00023163"/>
    </source>
</evidence>
<feature type="coiled-coil region" evidence="6">
    <location>
        <begin position="83"/>
        <end position="114"/>
    </location>
</feature>
<dbReference type="SMART" id="SM01401">
    <property type="entry name" value="Sds3"/>
    <property type="match status" value="1"/>
</dbReference>
<dbReference type="GO" id="GO:0005654">
    <property type="term" value="C:nucleoplasm"/>
    <property type="evidence" value="ECO:0007669"/>
    <property type="project" value="UniProtKB-ARBA"/>
</dbReference>
<reference evidence="8" key="1">
    <citation type="submission" date="2017-02" db="UniProtKB">
        <authorList>
            <consortium name="WormBaseParasite"/>
        </authorList>
    </citation>
    <scope>IDENTIFICATION</scope>
</reference>
<keyword evidence="7" id="KW-1185">Reference proteome</keyword>
<dbReference type="AlphaFoldDB" id="A0A0N5AL67"/>
<evidence type="ECO:0000256" key="5">
    <source>
        <dbReference type="ARBA" id="ARBA00023242"/>
    </source>
</evidence>
<accession>A0A0N5AL67</accession>
<keyword evidence="2" id="KW-0678">Repressor</keyword>
<comment type="subcellular location">
    <subcellularLocation>
        <location evidence="1">Nucleus</location>
    </subcellularLocation>
</comment>
<dbReference type="GO" id="GO:0010468">
    <property type="term" value="P:regulation of gene expression"/>
    <property type="evidence" value="ECO:0007669"/>
    <property type="project" value="UniProtKB-ARBA"/>
</dbReference>
<dbReference type="WBParaSite" id="SMUV_0000526701-mRNA-1">
    <property type="protein sequence ID" value="SMUV_0000526701-mRNA-1"/>
    <property type="gene ID" value="SMUV_0000526701"/>
</dbReference>
<sequence>MNKVSSPYDTYIARYYFNKINEKKAELEEINAVKHKKWAIMKAKLSIKYKELVSFYEAAYTLEKERIAAEFEREEKAADIEFEDRLTELMDTLIQECEEQKKQARHEFNNCDIASTSGYTYPTSKKSLRKRPNELLTYTEKRMRSKNPQQVVLQLPETAISDDLEFVTTSIEKAERSNTPDSNSRSSIN</sequence>
<keyword evidence="6" id="KW-0175">Coiled coil</keyword>
<evidence type="ECO:0000313" key="7">
    <source>
        <dbReference type="Proteomes" id="UP000046393"/>
    </source>
</evidence>
<evidence type="ECO:0000256" key="1">
    <source>
        <dbReference type="ARBA" id="ARBA00004123"/>
    </source>
</evidence>
<dbReference type="Proteomes" id="UP000046393">
    <property type="component" value="Unplaced"/>
</dbReference>
<name>A0A0N5AL67_9BILA</name>
<proteinExistence type="predicted"/>
<dbReference type="InterPro" id="IPR013907">
    <property type="entry name" value="Sds3"/>
</dbReference>
<evidence type="ECO:0000313" key="8">
    <source>
        <dbReference type="WBParaSite" id="SMUV_0000526701-mRNA-1"/>
    </source>
</evidence>
<dbReference type="STRING" id="451379.A0A0N5AL67"/>
<keyword evidence="4" id="KW-0804">Transcription</keyword>
<evidence type="ECO:0000256" key="3">
    <source>
        <dbReference type="ARBA" id="ARBA00023015"/>
    </source>
</evidence>
<keyword evidence="5" id="KW-0539">Nucleus</keyword>
<keyword evidence="3" id="KW-0805">Transcription regulation</keyword>
<evidence type="ECO:0000256" key="2">
    <source>
        <dbReference type="ARBA" id="ARBA00022491"/>
    </source>
</evidence>
<protein>
    <submittedName>
        <fullName evidence="8">Uncharacterized protein</fullName>
    </submittedName>
</protein>